<evidence type="ECO:0000256" key="2">
    <source>
        <dbReference type="ARBA" id="ARBA00009441"/>
    </source>
</evidence>
<dbReference type="CDD" id="cd03241">
    <property type="entry name" value="ABC_RecN"/>
    <property type="match status" value="2"/>
</dbReference>
<dbReference type="PIRSF" id="PIRSF003128">
    <property type="entry name" value="RecN"/>
    <property type="match status" value="1"/>
</dbReference>
<evidence type="ECO:0000256" key="6">
    <source>
        <dbReference type="ARBA" id="ARBA00022840"/>
    </source>
</evidence>
<dbReference type="KEGG" id="xba:C7S18_01810"/>
<dbReference type="InterPro" id="IPR004604">
    <property type="entry name" value="DNA_recomb/repair_RecN"/>
</dbReference>
<accession>A0A2P1PMC7</accession>
<organism evidence="12 13">
    <name type="scientific">Ahniella affigens</name>
    <dbReference type="NCBI Taxonomy" id="2021234"/>
    <lineage>
        <taxon>Bacteria</taxon>
        <taxon>Pseudomonadati</taxon>
        <taxon>Pseudomonadota</taxon>
        <taxon>Gammaproteobacteria</taxon>
        <taxon>Lysobacterales</taxon>
        <taxon>Rhodanobacteraceae</taxon>
        <taxon>Ahniella</taxon>
    </lineage>
</organism>
<dbReference type="InterPro" id="IPR003395">
    <property type="entry name" value="RecF/RecN/SMC_N"/>
</dbReference>
<evidence type="ECO:0000256" key="9">
    <source>
        <dbReference type="PIRNR" id="PIRNR003128"/>
    </source>
</evidence>
<feature type="coiled-coil region" evidence="10">
    <location>
        <begin position="336"/>
        <end position="370"/>
    </location>
</feature>
<dbReference type="FunFam" id="3.40.50.300:FF:000319">
    <property type="entry name" value="DNA repair protein RecN"/>
    <property type="match status" value="1"/>
</dbReference>
<evidence type="ECO:0000256" key="8">
    <source>
        <dbReference type="ARBA" id="ARBA00033408"/>
    </source>
</evidence>
<evidence type="ECO:0000256" key="5">
    <source>
        <dbReference type="ARBA" id="ARBA00022763"/>
    </source>
</evidence>
<evidence type="ECO:0000313" key="13">
    <source>
        <dbReference type="Proteomes" id="UP000241074"/>
    </source>
</evidence>
<dbReference type="OrthoDB" id="9806954at2"/>
<dbReference type="FunFam" id="3.40.50.300:FF:000356">
    <property type="entry name" value="DNA repair protein RecN"/>
    <property type="match status" value="1"/>
</dbReference>
<dbReference type="Pfam" id="PF02463">
    <property type="entry name" value="SMC_N"/>
    <property type="match status" value="1"/>
</dbReference>
<dbReference type="RefSeq" id="WP_106889932.1">
    <property type="nucleotide sequence ID" value="NZ_CP027860.1"/>
</dbReference>
<dbReference type="GO" id="GO:0005524">
    <property type="term" value="F:ATP binding"/>
    <property type="evidence" value="ECO:0007669"/>
    <property type="project" value="UniProtKB-KW"/>
</dbReference>
<sequence>MLKSIFVKDFAIIDRAEVALSAGMTVLTGETGAGKSLLVDALLLLTGARSDASMVRHGAERAELHAEFEVAPDHAARLWLQEQELDDDEGLRLRRIIRADGNSRAYINDRPCSSAQLRELCASLVEIHGQHEHQALLSKTQQLRLLDRFGRHETMLTRLAQASASVHQLQRQLQALESAGSSDPDRIEFLKFQLKELQRDGLGAERFQKLVDDHKRTSNASQLLDGSARLGERLDGDEGESLRAQLSDVRAELEKLASLDESLHPVLELIDAADIQLGEAADAIRRYRDRFDLDPAEFDKLDQQLARIHELARKHRVAPKELLDKAESIEQELARIEGASGERERLLLALQQAEKQYSQTASELSQLRADSARRLDAAVTAILHELAIAGAFTAALSTRSEHQFAASGLEEVEFLVSPNPGQPARPLRKIASGGELARISLAIEVATIGADEVPVMVFDEVDSGIGGATAEVVGRKLRELGEARQVLTVTHLPQVAALGHAHLRVAKKQDAGQTRTQIEVLTGKNRVEEVARMLGGIQLTTETKAHASAMLKAAAR</sequence>
<dbReference type="PANTHER" id="PTHR11059:SF0">
    <property type="entry name" value="DNA REPAIR PROTEIN RECN"/>
    <property type="match status" value="1"/>
</dbReference>
<feature type="domain" description="RecF/RecN/SMC N-terminal" evidence="11">
    <location>
        <begin position="1"/>
        <end position="510"/>
    </location>
</feature>
<dbReference type="NCBIfam" id="NF008121">
    <property type="entry name" value="PRK10869.1"/>
    <property type="match status" value="1"/>
</dbReference>
<protein>
    <recommendedName>
        <fullName evidence="3 9">DNA repair protein RecN</fullName>
    </recommendedName>
    <alternativeName>
        <fullName evidence="8 9">Recombination protein N</fullName>
    </alternativeName>
</protein>
<dbReference type="GO" id="GO:0043590">
    <property type="term" value="C:bacterial nucleoid"/>
    <property type="evidence" value="ECO:0007669"/>
    <property type="project" value="TreeGrafter"/>
</dbReference>
<evidence type="ECO:0000256" key="3">
    <source>
        <dbReference type="ARBA" id="ARBA00021315"/>
    </source>
</evidence>
<evidence type="ECO:0000313" key="12">
    <source>
        <dbReference type="EMBL" id="AVP96003.1"/>
    </source>
</evidence>
<reference evidence="12 13" key="1">
    <citation type="submission" date="2018-03" db="EMBL/GenBank/DDBJ databases">
        <title>Ahniella affigens gen. nov., sp. nov., a gammaproteobacterium isolated from sandy soil near a stream.</title>
        <authorList>
            <person name="Ko Y."/>
            <person name="Kim J.-H."/>
        </authorList>
    </citation>
    <scope>NUCLEOTIDE SEQUENCE [LARGE SCALE GENOMIC DNA]</scope>
    <source>
        <strain evidence="12 13">D13</strain>
    </source>
</reference>
<evidence type="ECO:0000256" key="10">
    <source>
        <dbReference type="SAM" id="Coils"/>
    </source>
</evidence>
<dbReference type="PANTHER" id="PTHR11059">
    <property type="entry name" value="DNA REPAIR PROTEIN RECN"/>
    <property type="match status" value="1"/>
</dbReference>
<evidence type="ECO:0000259" key="11">
    <source>
        <dbReference type="Pfam" id="PF02463"/>
    </source>
</evidence>
<dbReference type="InterPro" id="IPR027417">
    <property type="entry name" value="P-loop_NTPase"/>
</dbReference>
<comment type="function">
    <text evidence="1 9">May be involved in recombinational repair of damaged DNA.</text>
</comment>
<keyword evidence="10" id="KW-0175">Coiled coil</keyword>
<keyword evidence="7 9" id="KW-0234">DNA repair</keyword>
<dbReference type="Gene3D" id="3.40.50.300">
    <property type="entry name" value="P-loop containing nucleotide triphosphate hydrolases"/>
    <property type="match status" value="2"/>
</dbReference>
<evidence type="ECO:0000256" key="1">
    <source>
        <dbReference type="ARBA" id="ARBA00003618"/>
    </source>
</evidence>
<keyword evidence="5 9" id="KW-0227">DNA damage</keyword>
<dbReference type="Proteomes" id="UP000241074">
    <property type="component" value="Chromosome"/>
</dbReference>
<dbReference type="GO" id="GO:0006310">
    <property type="term" value="P:DNA recombination"/>
    <property type="evidence" value="ECO:0007669"/>
    <property type="project" value="InterPro"/>
</dbReference>
<evidence type="ECO:0000256" key="7">
    <source>
        <dbReference type="ARBA" id="ARBA00023204"/>
    </source>
</evidence>
<dbReference type="SUPFAM" id="SSF52540">
    <property type="entry name" value="P-loop containing nucleoside triphosphate hydrolases"/>
    <property type="match status" value="1"/>
</dbReference>
<keyword evidence="13" id="KW-1185">Reference proteome</keyword>
<gene>
    <name evidence="12" type="ORF">C7S18_01810</name>
</gene>
<dbReference type="EMBL" id="CP027860">
    <property type="protein sequence ID" value="AVP96003.1"/>
    <property type="molecule type" value="Genomic_DNA"/>
</dbReference>
<keyword evidence="4" id="KW-0547">Nucleotide-binding</keyword>
<reference evidence="12 13" key="2">
    <citation type="submission" date="2018-03" db="EMBL/GenBank/DDBJ databases">
        <authorList>
            <person name="Keele B.F."/>
        </authorList>
    </citation>
    <scope>NUCLEOTIDE SEQUENCE [LARGE SCALE GENOMIC DNA]</scope>
    <source>
        <strain evidence="12 13">D13</strain>
    </source>
</reference>
<name>A0A2P1PMC7_9GAMM</name>
<keyword evidence="6" id="KW-0067">ATP-binding</keyword>
<comment type="similarity">
    <text evidence="2 9">Belongs to the RecN family.</text>
</comment>
<proteinExistence type="inferred from homology"/>
<evidence type="ECO:0000256" key="4">
    <source>
        <dbReference type="ARBA" id="ARBA00022741"/>
    </source>
</evidence>
<dbReference type="NCBIfam" id="TIGR00634">
    <property type="entry name" value="recN"/>
    <property type="match status" value="1"/>
</dbReference>
<dbReference type="GO" id="GO:0006281">
    <property type="term" value="P:DNA repair"/>
    <property type="evidence" value="ECO:0007669"/>
    <property type="project" value="UniProtKB-KW"/>
</dbReference>
<dbReference type="AlphaFoldDB" id="A0A2P1PMC7"/>
<dbReference type="GO" id="GO:0009432">
    <property type="term" value="P:SOS response"/>
    <property type="evidence" value="ECO:0007669"/>
    <property type="project" value="TreeGrafter"/>
</dbReference>